<comment type="caution">
    <text evidence="2">The sequence shown here is derived from an EMBL/GenBank/DDBJ whole genome shotgun (WGS) entry which is preliminary data.</text>
</comment>
<dbReference type="AlphaFoldDB" id="A0A4R6SKZ0"/>
<feature type="transmembrane region" description="Helical" evidence="1">
    <location>
        <begin position="77"/>
        <end position="93"/>
    </location>
</feature>
<keyword evidence="1" id="KW-1133">Transmembrane helix</keyword>
<evidence type="ECO:0000313" key="2">
    <source>
        <dbReference type="EMBL" id="TDQ04230.1"/>
    </source>
</evidence>
<evidence type="ECO:0008006" key="4">
    <source>
        <dbReference type="Google" id="ProtNLM"/>
    </source>
</evidence>
<accession>A0A4R6SKZ0</accession>
<evidence type="ECO:0000256" key="1">
    <source>
        <dbReference type="SAM" id="Phobius"/>
    </source>
</evidence>
<name>A0A4R6SKZ0_LABRH</name>
<keyword evidence="3" id="KW-1185">Reference proteome</keyword>
<protein>
    <recommendedName>
        <fullName evidence="4">DoxX-like protein</fullName>
    </recommendedName>
</protein>
<dbReference type="Proteomes" id="UP000295444">
    <property type="component" value="Unassembled WGS sequence"/>
</dbReference>
<reference evidence="2 3" key="1">
    <citation type="submission" date="2019-03" db="EMBL/GenBank/DDBJ databases">
        <title>Genomic Encyclopedia of Type Strains, Phase IV (KMG-IV): sequencing the most valuable type-strain genomes for metagenomic binning, comparative biology and taxonomic classification.</title>
        <authorList>
            <person name="Goeker M."/>
        </authorList>
    </citation>
    <scope>NUCLEOTIDE SEQUENCE [LARGE SCALE GENOMIC DNA]</scope>
    <source>
        <strain evidence="2 3">DSM 45361</strain>
    </source>
</reference>
<keyword evidence="1" id="KW-0812">Transmembrane</keyword>
<gene>
    <name evidence="2" type="ORF">EV186_101172</name>
</gene>
<dbReference type="RefSeq" id="WP_133847171.1">
    <property type="nucleotide sequence ID" value="NZ_SNXZ01000001.1"/>
</dbReference>
<feature type="transmembrane region" description="Helical" evidence="1">
    <location>
        <begin position="51"/>
        <end position="70"/>
    </location>
</feature>
<dbReference type="EMBL" id="SNXZ01000001">
    <property type="protein sequence ID" value="TDQ04230.1"/>
    <property type="molecule type" value="Genomic_DNA"/>
</dbReference>
<sequence length="124" mass="12522">MKGLLAVVLALVGAVAAAYGAFQPWQHGRTGTHTPLAEAFGAQTKATTSPATSAFVLIAIGIVLVVVSLARSKPAPMVLGALLILVPLALPLATSHLKFDDLQTGAYQVLVGGVLALIGAGLRS</sequence>
<feature type="transmembrane region" description="Helical" evidence="1">
    <location>
        <begin position="105"/>
        <end position="122"/>
    </location>
</feature>
<organism evidence="2 3">
    <name type="scientific">Labedaea rhizosphaerae</name>
    <dbReference type="NCBI Taxonomy" id="598644"/>
    <lineage>
        <taxon>Bacteria</taxon>
        <taxon>Bacillati</taxon>
        <taxon>Actinomycetota</taxon>
        <taxon>Actinomycetes</taxon>
        <taxon>Pseudonocardiales</taxon>
        <taxon>Pseudonocardiaceae</taxon>
        <taxon>Labedaea</taxon>
    </lineage>
</organism>
<keyword evidence="1" id="KW-0472">Membrane</keyword>
<proteinExistence type="predicted"/>
<evidence type="ECO:0000313" key="3">
    <source>
        <dbReference type="Proteomes" id="UP000295444"/>
    </source>
</evidence>